<dbReference type="GeneID" id="24437164"/>
<accession>W7XET3</accession>
<proteinExistence type="predicted"/>
<name>W7XET3_TETTS</name>
<dbReference type="OrthoDB" id="304987at2759"/>
<evidence type="ECO:0000313" key="2">
    <source>
        <dbReference type="EMBL" id="EWS75263.1"/>
    </source>
</evidence>
<feature type="transmembrane region" description="Helical" evidence="1">
    <location>
        <begin position="29"/>
        <end position="50"/>
    </location>
</feature>
<evidence type="ECO:0000313" key="3">
    <source>
        <dbReference type="Proteomes" id="UP000009168"/>
    </source>
</evidence>
<organism evidence="2 3">
    <name type="scientific">Tetrahymena thermophila (strain SB210)</name>
    <dbReference type="NCBI Taxonomy" id="312017"/>
    <lineage>
        <taxon>Eukaryota</taxon>
        <taxon>Sar</taxon>
        <taxon>Alveolata</taxon>
        <taxon>Ciliophora</taxon>
        <taxon>Intramacronucleata</taxon>
        <taxon>Oligohymenophorea</taxon>
        <taxon>Hymenostomatida</taxon>
        <taxon>Tetrahymenina</taxon>
        <taxon>Tetrahymenidae</taxon>
        <taxon>Tetrahymena</taxon>
    </lineage>
</organism>
<keyword evidence="1" id="KW-0812">Transmembrane</keyword>
<dbReference type="Proteomes" id="UP000009168">
    <property type="component" value="Unassembled WGS sequence"/>
</dbReference>
<reference evidence="3" key="1">
    <citation type="journal article" date="2006" name="PLoS Biol.">
        <title>Macronuclear genome sequence of the ciliate Tetrahymena thermophila, a model eukaryote.</title>
        <authorList>
            <person name="Eisen J.A."/>
            <person name="Coyne R.S."/>
            <person name="Wu M."/>
            <person name="Wu D."/>
            <person name="Thiagarajan M."/>
            <person name="Wortman J.R."/>
            <person name="Badger J.H."/>
            <person name="Ren Q."/>
            <person name="Amedeo P."/>
            <person name="Jones K.M."/>
            <person name="Tallon L.J."/>
            <person name="Delcher A.L."/>
            <person name="Salzberg S.L."/>
            <person name="Silva J.C."/>
            <person name="Haas B.J."/>
            <person name="Majoros W.H."/>
            <person name="Farzad M."/>
            <person name="Carlton J.M."/>
            <person name="Smith R.K. Jr."/>
            <person name="Garg J."/>
            <person name="Pearlman R.E."/>
            <person name="Karrer K.M."/>
            <person name="Sun L."/>
            <person name="Manning G."/>
            <person name="Elde N.C."/>
            <person name="Turkewitz A.P."/>
            <person name="Asai D.J."/>
            <person name="Wilkes D.E."/>
            <person name="Wang Y."/>
            <person name="Cai H."/>
            <person name="Collins K."/>
            <person name="Stewart B.A."/>
            <person name="Lee S.R."/>
            <person name="Wilamowska K."/>
            <person name="Weinberg Z."/>
            <person name="Ruzzo W.L."/>
            <person name="Wloga D."/>
            <person name="Gaertig J."/>
            <person name="Frankel J."/>
            <person name="Tsao C.-C."/>
            <person name="Gorovsky M.A."/>
            <person name="Keeling P.J."/>
            <person name="Waller R.F."/>
            <person name="Patron N.J."/>
            <person name="Cherry J.M."/>
            <person name="Stover N.A."/>
            <person name="Krieger C.J."/>
            <person name="del Toro C."/>
            <person name="Ryder H.F."/>
            <person name="Williamson S.C."/>
            <person name="Barbeau R.A."/>
            <person name="Hamilton E.P."/>
            <person name="Orias E."/>
        </authorList>
    </citation>
    <scope>NUCLEOTIDE SEQUENCE [LARGE SCALE GENOMIC DNA]</scope>
    <source>
        <strain evidence="3">SB210</strain>
    </source>
</reference>
<keyword evidence="3" id="KW-1185">Reference proteome</keyword>
<dbReference type="KEGG" id="tet:TTHERM_000083329"/>
<evidence type="ECO:0000256" key="1">
    <source>
        <dbReference type="SAM" id="Phobius"/>
    </source>
</evidence>
<dbReference type="EMBL" id="GG662749">
    <property type="protein sequence ID" value="EWS75263.1"/>
    <property type="molecule type" value="Genomic_DNA"/>
</dbReference>
<dbReference type="RefSeq" id="XP_012652254.1">
    <property type="nucleotide sequence ID" value="XM_012796800.1"/>
</dbReference>
<gene>
    <name evidence="2" type="ORF">TTHERM_000083329</name>
</gene>
<protein>
    <submittedName>
        <fullName evidence="2">AMP-binding enzyme family protein</fullName>
    </submittedName>
</protein>
<sequence>MGFKDLDQFSSFFQFSFDKSQRKGTVTGALLTVIVFCIVLGYFIYLLLLFSDNQIDPKYASQSFVQDQVGISLQENLVGFRYEYDTNQSLDDLQSKQNQTYLVFQTYFLFQNGSNNQLIELNYTKCSDPQLYGFNCFDFSQIQDQQLLISTQANIFSSLYIFVHRCSDTDQFKQFIPNNCANQTQIDQIINNPYANLRFNFYTSQFNMTSKKQQVNYRSQVTQVKQGSLFQREDFFSSPIQYNVDHQTFDEQFSQRTGQKQILQVTFELDEIVQYIKIQYPTFPEILALCNSTLTLLMCVGFIGKIIQES</sequence>
<keyword evidence="1" id="KW-0472">Membrane</keyword>
<dbReference type="AlphaFoldDB" id="W7XET3"/>
<keyword evidence="1" id="KW-1133">Transmembrane helix</keyword>
<dbReference type="InParanoid" id="W7XET3"/>